<reference evidence="1 2" key="1">
    <citation type="journal article" date="2024" name="Ann. Entomol. Soc. Am.">
        <title>Genomic analyses of the southern and eastern yellowjacket wasps (Hymenoptera: Vespidae) reveal evolutionary signatures of social life.</title>
        <authorList>
            <person name="Catto M.A."/>
            <person name="Caine P.B."/>
            <person name="Orr S.E."/>
            <person name="Hunt B.G."/>
            <person name="Goodisman M.A.D."/>
        </authorList>
    </citation>
    <scope>NUCLEOTIDE SEQUENCE [LARGE SCALE GENOMIC DNA]</scope>
    <source>
        <strain evidence="1">232</strain>
        <tissue evidence="1">Head and thorax</tissue>
    </source>
</reference>
<organism evidence="1 2">
    <name type="scientific">Vespula maculifrons</name>
    <name type="common">Eastern yellow jacket</name>
    <name type="synonym">Wasp</name>
    <dbReference type="NCBI Taxonomy" id="7453"/>
    <lineage>
        <taxon>Eukaryota</taxon>
        <taxon>Metazoa</taxon>
        <taxon>Ecdysozoa</taxon>
        <taxon>Arthropoda</taxon>
        <taxon>Hexapoda</taxon>
        <taxon>Insecta</taxon>
        <taxon>Pterygota</taxon>
        <taxon>Neoptera</taxon>
        <taxon>Endopterygota</taxon>
        <taxon>Hymenoptera</taxon>
        <taxon>Apocrita</taxon>
        <taxon>Aculeata</taxon>
        <taxon>Vespoidea</taxon>
        <taxon>Vespidae</taxon>
        <taxon>Vespinae</taxon>
        <taxon>Vespula</taxon>
    </lineage>
</organism>
<name>A0ABD2BWM7_VESMC</name>
<dbReference type="Proteomes" id="UP001607303">
    <property type="component" value="Unassembled WGS sequence"/>
</dbReference>
<dbReference type="AlphaFoldDB" id="A0ABD2BWM7"/>
<evidence type="ECO:0000313" key="1">
    <source>
        <dbReference type="EMBL" id="KAL2737145.1"/>
    </source>
</evidence>
<comment type="caution">
    <text evidence="1">The sequence shown here is derived from an EMBL/GenBank/DDBJ whole genome shotgun (WGS) entry which is preliminary data.</text>
</comment>
<keyword evidence="2" id="KW-1185">Reference proteome</keyword>
<evidence type="ECO:0000313" key="2">
    <source>
        <dbReference type="Proteomes" id="UP001607303"/>
    </source>
</evidence>
<dbReference type="EMBL" id="JAYRBN010000065">
    <property type="protein sequence ID" value="KAL2737145.1"/>
    <property type="molecule type" value="Genomic_DNA"/>
</dbReference>
<gene>
    <name evidence="1" type="ORF">V1477_012101</name>
</gene>
<accession>A0ABD2BWM7</accession>
<sequence length="96" mass="11831">MNHRTESQEISFNTRKTVNLFLETLRHRLGTKYRFLFLKNITYNVREEIEIKTGISKRKKQVKKKYSLKRNRLPRYSQSITTGEFYARYYIYVHVY</sequence>
<proteinExistence type="predicted"/>
<protein>
    <submittedName>
        <fullName evidence="1">Uncharacterized protein</fullName>
    </submittedName>
</protein>